<keyword evidence="3" id="KW-0675">Receptor</keyword>
<feature type="region of interest" description="Disordered" evidence="2">
    <location>
        <begin position="531"/>
        <end position="557"/>
    </location>
</feature>
<protein>
    <submittedName>
        <fullName evidence="3">Fibroblast growth factor receptor 3-like protein</fullName>
    </submittedName>
</protein>
<evidence type="ECO:0000256" key="2">
    <source>
        <dbReference type="SAM" id="MobiDB-lite"/>
    </source>
</evidence>
<evidence type="ECO:0000313" key="3">
    <source>
        <dbReference type="EMBL" id="JAP80278.1"/>
    </source>
</evidence>
<feature type="compositionally biased region" description="Basic residues" evidence="2">
    <location>
        <begin position="376"/>
        <end position="387"/>
    </location>
</feature>
<feature type="compositionally biased region" description="Basic and acidic residues" evidence="2">
    <location>
        <begin position="334"/>
        <end position="355"/>
    </location>
</feature>
<name>A0A131YNY7_RHIAP</name>
<sequence length="591" mass="64647">MRSKSPPSECEQCGEQRAQSINGEDPLRLVFIMLSEPKPLRQTSRSLNQLDTESAPVCFAADTAQEQQSWGEELRRRTQACSLSIQGLNLEGCSSYPSPPGVQSKVQPDENVLAQTLELLDELLKKKSDGKKLKKGDESMGMSQDVEEVEQASIMAHQEALRKATHLRQRKISTELKVETLQRQLRKPSKKSQPRAIPELPEGRELVEEQLQELTQKLRLLEGNLGQTERQAQKVRREWDKKMEEVYQHLFENRYLSPEDALRENWADSSSAPRILVSRTQDEGRSGGSLRVRAAKFMPRSKKQKEEAGTSSNNGSIIKKSASNTSLNNGAGKAGDESDDTTKSSDSKEMEDTRTASKSRRSPLRIIGDFLESRKGRFGSTHKKSFRGRTESQNKRLKAHHGGGGGGGTGAALATVGATATAASSADAASLLSAEEQHMELPYLQLQEQESRLPSPAVEHPPSSHGTTAATEDNGHPAWRTGSSPPPEELASPGGSEPRVGGPGGAKDGDHATLLAAVVARNEELPLLHTDSGSCCSEDDAHSLDSGSRLLSEDPDGNVRCHIDPEIMAEIEAFEQMAQSYLKRHGHDFPF</sequence>
<dbReference type="EMBL" id="GEDV01008279">
    <property type="protein sequence ID" value="JAP80278.1"/>
    <property type="molecule type" value="Transcribed_RNA"/>
</dbReference>
<feature type="region of interest" description="Disordered" evidence="2">
    <location>
        <begin position="183"/>
        <end position="204"/>
    </location>
</feature>
<feature type="compositionally biased region" description="Polar residues" evidence="2">
    <location>
        <begin position="309"/>
        <end position="329"/>
    </location>
</feature>
<feature type="region of interest" description="Disordered" evidence="2">
    <location>
        <begin position="1"/>
        <end position="21"/>
    </location>
</feature>
<dbReference type="AlphaFoldDB" id="A0A131YNY7"/>
<evidence type="ECO:0000256" key="1">
    <source>
        <dbReference type="SAM" id="Coils"/>
    </source>
</evidence>
<feature type="region of interest" description="Disordered" evidence="2">
    <location>
        <begin position="277"/>
        <end position="412"/>
    </location>
</feature>
<organism evidence="3">
    <name type="scientific">Rhipicephalus appendiculatus</name>
    <name type="common">Brown ear tick</name>
    <dbReference type="NCBI Taxonomy" id="34631"/>
    <lineage>
        <taxon>Eukaryota</taxon>
        <taxon>Metazoa</taxon>
        <taxon>Ecdysozoa</taxon>
        <taxon>Arthropoda</taxon>
        <taxon>Chelicerata</taxon>
        <taxon>Arachnida</taxon>
        <taxon>Acari</taxon>
        <taxon>Parasitiformes</taxon>
        <taxon>Ixodida</taxon>
        <taxon>Ixodoidea</taxon>
        <taxon>Ixodidae</taxon>
        <taxon>Rhipicephalinae</taxon>
        <taxon>Rhipicephalus</taxon>
        <taxon>Rhipicephalus</taxon>
    </lineage>
</organism>
<reference evidence="3" key="1">
    <citation type="journal article" date="2016" name="Ticks Tick Borne Dis.">
        <title>De novo assembly and annotation of the salivary gland transcriptome of Rhipicephalus appendiculatus male and female ticks during blood feeding.</title>
        <authorList>
            <person name="de Castro M.H."/>
            <person name="de Klerk D."/>
            <person name="Pienaar R."/>
            <person name="Latif A.A."/>
            <person name="Rees D.J."/>
            <person name="Mans B.J."/>
        </authorList>
    </citation>
    <scope>NUCLEOTIDE SEQUENCE</scope>
    <source>
        <tissue evidence="3">Salivary glands</tissue>
    </source>
</reference>
<feature type="region of interest" description="Disordered" evidence="2">
    <location>
        <begin position="449"/>
        <end position="513"/>
    </location>
</feature>
<keyword evidence="1" id="KW-0175">Coiled coil</keyword>
<accession>A0A131YNY7</accession>
<feature type="coiled-coil region" evidence="1">
    <location>
        <begin position="204"/>
        <end position="238"/>
    </location>
</feature>
<feature type="compositionally biased region" description="Basic residues" evidence="2">
    <location>
        <begin position="184"/>
        <end position="193"/>
    </location>
</feature>
<proteinExistence type="predicted"/>